<evidence type="ECO:0000313" key="5">
    <source>
        <dbReference type="Proteomes" id="UP000516437"/>
    </source>
</evidence>
<dbReference type="InterPro" id="IPR001892">
    <property type="entry name" value="Ribosomal_uS13"/>
</dbReference>
<evidence type="ECO:0000313" key="4">
    <source>
        <dbReference type="EMBL" id="KAB1205395.1"/>
    </source>
</evidence>
<sequence length="168" mass="19015">MVLPIPRRLGWVSFERRLQKGGYGSSQSVKESPNGLRRLHGVRVQCINIGGGVGEIPDKKRLRIALQHIHGVGRSRARQILSELSIENKPAKDLTGREIYSLREELTRYLTGHDLNNQVKKDIARLMEIQSYRGIRHSQGLPCRGQRTHTNARTWRGKAIPVAGKKKV</sequence>
<dbReference type="OrthoDB" id="525520at2759"/>
<dbReference type="GO" id="GO:0003735">
    <property type="term" value="F:structural constituent of ribosome"/>
    <property type="evidence" value="ECO:0007669"/>
    <property type="project" value="InterPro"/>
</dbReference>
<dbReference type="Proteomes" id="UP000516437">
    <property type="component" value="Chromosome 7"/>
</dbReference>
<dbReference type="InterPro" id="IPR010979">
    <property type="entry name" value="Ribosomal_uS13-like_H2TH"/>
</dbReference>
<dbReference type="InterPro" id="IPR027437">
    <property type="entry name" value="Rbsml_uS13_C"/>
</dbReference>
<keyword evidence="3" id="KW-0687">Ribonucleoprotein</keyword>
<organism evidence="4 5">
    <name type="scientific">Morella rubra</name>
    <name type="common">Chinese bayberry</name>
    <dbReference type="NCBI Taxonomy" id="262757"/>
    <lineage>
        <taxon>Eukaryota</taxon>
        <taxon>Viridiplantae</taxon>
        <taxon>Streptophyta</taxon>
        <taxon>Embryophyta</taxon>
        <taxon>Tracheophyta</taxon>
        <taxon>Spermatophyta</taxon>
        <taxon>Magnoliopsida</taxon>
        <taxon>eudicotyledons</taxon>
        <taxon>Gunneridae</taxon>
        <taxon>Pentapetalae</taxon>
        <taxon>rosids</taxon>
        <taxon>fabids</taxon>
        <taxon>Fagales</taxon>
        <taxon>Myricaceae</taxon>
        <taxon>Morella</taxon>
    </lineage>
</organism>
<dbReference type="PROSITE" id="PS50159">
    <property type="entry name" value="RIBOSOMAL_S13_2"/>
    <property type="match status" value="1"/>
</dbReference>
<reference evidence="4 5" key="1">
    <citation type="journal article" date="2019" name="Plant Biotechnol. J.">
        <title>The red bayberry genome and genetic basis of sex determination.</title>
        <authorList>
            <person name="Jia H.M."/>
            <person name="Jia H.J."/>
            <person name="Cai Q.L."/>
            <person name="Wang Y."/>
            <person name="Zhao H.B."/>
            <person name="Yang W.F."/>
            <person name="Wang G.Y."/>
            <person name="Li Y.H."/>
            <person name="Zhan D.L."/>
            <person name="Shen Y.T."/>
            <person name="Niu Q.F."/>
            <person name="Chang L."/>
            <person name="Qiu J."/>
            <person name="Zhao L."/>
            <person name="Xie H.B."/>
            <person name="Fu W.Y."/>
            <person name="Jin J."/>
            <person name="Li X.W."/>
            <person name="Jiao Y."/>
            <person name="Zhou C.C."/>
            <person name="Tu T."/>
            <person name="Chai C.Y."/>
            <person name="Gao J.L."/>
            <person name="Fan L.J."/>
            <person name="van de Weg E."/>
            <person name="Wang J.Y."/>
            <person name="Gao Z.S."/>
        </authorList>
    </citation>
    <scope>NUCLEOTIDE SEQUENCE [LARGE SCALE GENOMIC DNA]</scope>
    <source>
        <tissue evidence="4">Leaves</tissue>
    </source>
</reference>
<dbReference type="Gene3D" id="1.10.8.50">
    <property type="match status" value="1"/>
</dbReference>
<comment type="similarity">
    <text evidence="1">Belongs to the universal ribosomal protein uS13 family.</text>
</comment>
<dbReference type="EMBL" id="RXIC02000025">
    <property type="protein sequence ID" value="KAB1205395.1"/>
    <property type="molecule type" value="Genomic_DNA"/>
</dbReference>
<dbReference type="AlphaFoldDB" id="A0A6A1UYC2"/>
<accession>A0A6A1UYC2</accession>
<dbReference type="GO" id="GO:0006412">
    <property type="term" value="P:translation"/>
    <property type="evidence" value="ECO:0007669"/>
    <property type="project" value="InterPro"/>
</dbReference>
<keyword evidence="2" id="KW-0689">Ribosomal protein</keyword>
<proteinExistence type="inferred from homology"/>
<evidence type="ECO:0000256" key="2">
    <source>
        <dbReference type="ARBA" id="ARBA00022980"/>
    </source>
</evidence>
<dbReference type="SUPFAM" id="SSF46946">
    <property type="entry name" value="S13-like H2TH domain"/>
    <property type="match status" value="1"/>
</dbReference>
<dbReference type="HAMAP" id="MF_01315">
    <property type="entry name" value="Ribosomal_uS13"/>
    <property type="match status" value="1"/>
</dbReference>
<gene>
    <name evidence="4" type="ORF">CJ030_MR7G010664</name>
</gene>
<dbReference type="GO" id="GO:0015935">
    <property type="term" value="C:small ribosomal subunit"/>
    <property type="evidence" value="ECO:0007669"/>
    <property type="project" value="TreeGrafter"/>
</dbReference>
<evidence type="ECO:0000256" key="3">
    <source>
        <dbReference type="ARBA" id="ARBA00023274"/>
    </source>
</evidence>
<dbReference type="PANTHER" id="PTHR10871">
    <property type="entry name" value="30S RIBOSOMAL PROTEIN S13/40S RIBOSOMAL PROTEIN S18"/>
    <property type="match status" value="1"/>
</dbReference>
<dbReference type="GO" id="GO:0005739">
    <property type="term" value="C:mitochondrion"/>
    <property type="evidence" value="ECO:0007669"/>
    <property type="project" value="TreeGrafter"/>
</dbReference>
<dbReference type="PANTHER" id="PTHR10871:SF28">
    <property type="entry name" value="SMALL RIBOSOMAL SUBUNIT PROTEIN US13M"/>
    <property type="match status" value="1"/>
</dbReference>
<dbReference type="PROSITE" id="PS00646">
    <property type="entry name" value="RIBOSOMAL_S13_1"/>
    <property type="match status" value="1"/>
</dbReference>
<dbReference type="InterPro" id="IPR018269">
    <property type="entry name" value="Ribosomal_uS13_CS"/>
</dbReference>
<protein>
    <submittedName>
        <fullName evidence="4">Small ribosomal subunit protein S13, mitochondrial</fullName>
    </submittedName>
</protein>
<dbReference type="Pfam" id="PF00416">
    <property type="entry name" value="Ribosomal_S13"/>
    <property type="match status" value="1"/>
</dbReference>
<evidence type="ECO:0000256" key="1">
    <source>
        <dbReference type="ARBA" id="ARBA00008080"/>
    </source>
</evidence>
<dbReference type="Gene3D" id="4.10.910.10">
    <property type="entry name" value="30s ribosomal protein s13, domain 2"/>
    <property type="match status" value="1"/>
</dbReference>
<dbReference type="GO" id="GO:0003723">
    <property type="term" value="F:RNA binding"/>
    <property type="evidence" value="ECO:0007669"/>
    <property type="project" value="InterPro"/>
</dbReference>
<keyword evidence="5" id="KW-1185">Reference proteome</keyword>
<name>A0A6A1UYC2_9ROSI</name>
<comment type="caution">
    <text evidence="4">The sequence shown here is derived from an EMBL/GenBank/DDBJ whole genome shotgun (WGS) entry which is preliminary data.</text>
</comment>